<dbReference type="Proteomes" id="UP001371218">
    <property type="component" value="Unassembled WGS sequence"/>
</dbReference>
<dbReference type="Gene3D" id="2.40.10.220">
    <property type="entry name" value="predicted glycosyltransferase like domains"/>
    <property type="match status" value="1"/>
</dbReference>
<evidence type="ECO:0000259" key="1">
    <source>
        <dbReference type="Pfam" id="PF07238"/>
    </source>
</evidence>
<evidence type="ECO:0000313" key="3">
    <source>
        <dbReference type="Proteomes" id="UP001371218"/>
    </source>
</evidence>
<comment type="caution">
    <text evidence="2">The sequence shown here is derived from an EMBL/GenBank/DDBJ whole genome shotgun (WGS) entry which is preliminary data.</text>
</comment>
<gene>
    <name evidence="2" type="ORF">AACH06_22685</name>
</gene>
<sequence length="144" mass="16076">MRQFIRHPIDVPVEIDIGDEASPSGYYTHDISLGGLAFRSGSEVKPGSMVDISIGCVQPPFHAHARVAWCKPHPLSGYELGVTFLDADDAFRARMVEQLCHIEDYRRAVLRTEGRELDMDEAAAEWIDKYAAQFPEFGSASKVH</sequence>
<evidence type="ECO:0000313" key="2">
    <source>
        <dbReference type="EMBL" id="MEK8033639.1"/>
    </source>
</evidence>
<proteinExistence type="predicted"/>
<keyword evidence="3" id="KW-1185">Reference proteome</keyword>
<reference evidence="2 3" key="1">
    <citation type="submission" date="2024-04" db="EMBL/GenBank/DDBJ databases">
        <title>Novel species of the genus Ideonella isolated from streams.</title>
        <authorList>
            <person name="Lu H."/>
        </authorList>
    </citation>
    <scope>NUCLEOTIDE SEQUENCE [LARGE SCALE GENOMIC DNA]</scope>
    <source>
        <strain evidence="2 3">DXS29W</strain>
    </source>
</reference>
<dbReference type="RefSeq" id="WP_341428063.1">
    <property type="nucleotide sequence ID" value="NZ_JBBUTG010000018.1"/>
</dbReference>
<dbReference type="EMBL" id="JBBUTG010000018">
    <property type="protein sequence ID" value="MEK8033639.1"/>
    <property type="molecule type" value="Genomic_DNA"/>
</dbReference>
<feature type="domain" description="PilZ" evidence="1">
    <location>
        <begin position="2"/>
        <end position="97"/>
    </location>
</feature>
<accession>A0ABU9BUI8</accession>
<dbReference type="SUPFAM" id="SSF141371">
    <property type="entry name" value="PilZ domain-like"/>
    <property type="match status" value="1"/>
</dbReference>
<dbReference type="InterPro" id="IPR009875">
    <property type="entry name" value="PilZ_domain"/>
</dbReference>
<protein>
    <submittedName>
        <fullName evidence="2">PilZ domain-containing protein</fullName>
    </submittedName>
</protein>
<dbReference type="Pfam" id="PF07238">
    <property type="entry name" value="PilZ"/>
    <property type="match status" value="1"/>
</dbReference>
<organism evidence="2 3">
    <name type="scientific">Ideonella lacteola</name>
    <dbReference type="NCBI Taxonomy" id="2984193"/>
    <lineage>
        <taxon>Bacteria</taxon>
        <taxon>Pseudomonadati</taxon>
        <taxon>Pseudomonadota</taxon>
        <taxon>Betaproteobacteria</taxon>
        <taxon>Burkholderiales</taxon>
        <taxon>Sphaerotilaceae</taxon>
        <taxon>Ideonella</taxon>
    </lineage>
</organism>
<name>A0ABU9BUI8_9BURK</name>